<feature type="chain" id="PRO_5038491215" description="Surface layer protein A domain-containing protein" evidence="2">
    <location>
        <begin position="19"/>
        <end position="103"/>
    </location>
</feature>
<dbReference type="EMBL" id="AZGO01000062">
    <property type="protein sequence ID" value="KRM35581.1"/>
    <property type="molecule type" value="Genomic_DNA"/>
</dbReference>
<reference evidence="3 4" key="1">
    <citation type="journal article" date="2015" name="Genome Announc.">
        <title>Expanding the biotechnology potential of lactobacilli through comparative genomics of 213 strains and associated genera.</title>
        <authorList>
            <person name="Sun Z."/>
            <person name="Harris H.M."/>
            <person name="McCann A."/>
            <person name="Guo C."/>
            <person name="Argimon S."/>
            <person name="Zhang W."/>
            <person name="Yang X."/>
            <person name="Jeffery I.B."/>
            <person name="Cooney J.C."/>
            <person name="Kagawa T.F."/>
            <person name="Liu W."/>
            <person name="Song Y."/>
            <person name="Salvetti E."/>
            <person name="Wrobel A."/>
            <person name="Rasinkangas P."/>
            <person name="Parkhill J."/>
            <person name="Rea M.C."/>
            <person name="O'Sullivan O."/>
            <person name="Ritari J."/>
            <person name="Douillard F.P."/>
            <person name="Paul Ross R."/>
            <person name="Yang R."/>
            <person name="Briner A.E."/>
            <person name="Felis G.E."/>
            <person name="de Vos W.M."/>
            <person name="Barrangou R."/>
            <person name="Klaenhammer T.R."/>
            <person name="Caufield P.W."/>
            <person name="Cui Y."/>
            <person name="Zhang H."/>
            <person name="O'Toole P.W."/>
        </authorList>
    </citation>
    <scope>NUCLEOTIDE SEQUENCE [LARGE SCALE GENOMIC DNA]</scope>
    <source>
        <strain evidence="3 4">DSM 8475</strain>
    </source>
</reference>
<feature type="signal peptide" evidence="2">
    <location>
        <begin position="1"/>
        <end position="18"/>
    </location>
</feature>
<sequence length="103" mass="10853">MVAIAMLSAMAIGTTTNADVANKDDASVVMTTQSGNNSNRHSEIADNSAAAVSNTSTEQRQTIAATPSTQINENNQWTYYTNGKVQAGRNYVNLPTINGQGNS</sequence>
<evidence type="ECO:0000256" key="2">
    <source>
        <dbReference type="SAM" id="SignalP"/>
    </source>
</evidence>
<evidence type="ECO:0008006" key="5">
    <source>
        <dbReference type="Google" id="ProtNLM"/>
    </source>
</evidence>
<organism evidence="3 4">
    <name type="scientific">Limosilactobacillus pontis DSM 8475</name>
    <dbReference type="NCBI Taxonomy" id="1423794"/>
    <lineage>
        <taxon>Bacteria</taxon>
        <taxon>Bacillati</taxon>
        <taxon>Bacillota</taxon>
        <taxon>Bacilli</taxon>
        <taxon>Lactobacillales</taxon>
        <taxon>Lactobacillaceae</taxon>
        <taxon>Limosilactobacillus</taxon>
    </lineage>
</organism>
<accession>A0A922PU04</accession>
<dbReference type="Proteomes" id="UP000051085">
    <property type="component" value="Unassembled WGS sequence"/>
</dbReference>
<proteinExistence type="predicted"/>
<dbReference type="AlphaFoldDB" id="A0A922PU04"/>
<protein>
    <recommendedName>
        <fullName evidence="5">Surface layer protein A domain-containing protein</fullName>
    </recommendedName>
</protein>
<keyword evidence="2" id="KW-0732">Signal</keyword>
<evidence type="ECO:0000313" key="4">
    <source>
        <dbReference type="Proteomes" id="UP000051085"/>
    </source>
</evidence>
<evidence type="ECO:0000313" key="3">
    <source>
        <dbReference type="EMBL" id="KRM35581.1"/>
    </source>
</evidence>
<comment type="caution">
    <text evidence="3">The sequence shown here is derived from an EMBL/GenBank/DDBJ whole genome shotgun (WGS) entry which is preliminary data.</text>
</comment>
<name>A0A922PU04_9LACO</name>
<gene>
    <name evidence="3" type="ORF">FD34_GL000640</name>
</gene>
<evidence type="ECO:0000256" key="1">
    <source>
        <dbReference type="SAM" id="MobiDB-lite"/>
    </source>
</evidence>
<feature type="region of interest" description="Disordered" evidence="1">
    <location>
        <begin position="31"/>
        <end position="54"/>
    </location>
</feature>